<dbReference type="PANTHER" id="PTHR48090:SF7">
    <property type="entry name" value="RFBJ PROTEIN"/>
    <property type="match status" value="1"/>
</dbReference>
<dbReference type="CDD" id="cd04179">
    <property type="entry name" value="DPM_DPG-synthase_like"/>
    <property type="match status" value="1"/>
</dbReference>
<evidence type="ECO:0000313" key="2">
    <source>
        <dbReference type="EMBL" id="GHO98520.1"/>
    </source>
</evidence>
<keyword evidence="3" id="KW-1185">Reference proteome</keyword>
<feature type="domain" description="Glycosyltransferase 2-like" evidence="1">
    <location>
        <begin position="7"/>
        <end position="168"/>
    </location>
</feature>
<sequence length="254" mass="28641">MHKKTVTVLIPCHNEEQGIAKVLDRIPSHLLRRAGFETEVLVVDNNSSDRTSSVAKSREAQVVFEPVKGKGNAVRKAFSCLGTEPGYVVMLDGDNTYDAGEMLRLLEPLMAGFCDVVVGSRLNGKITKHALKTQNRLVNTAYTSLVRGFYGTPITDVLSGYFAWRKDVVLALREHLCADDFRIEMEMITKLAKLHYSMYSVPISYSRREGETKIVPVKDGLKILSTFSRNLFWSPSYKEVAILQEREHKEPLFI</sequence>
<proteinExistence type="predicted"/>
<keyword evidence="2" id="KW-0808">Transferase</keyword>
<dbReference type="SUPFAM" id="SSF53448">
    <property type="entry name" value="Nucleotide-diphospho-sugar transferases"/>
    <property type="match status" value="1"/>
</dbReference>
<dbReference type="AlphaFoldDB" id="A0A8J3IXA4"/>
<dbReference type="InterPro" id="IPR001173">
    <property type="entry name" value="Glyco_trans_2-like"/>
</dbReference>
<organism evidence="2 3">
    <name type="scientific">Reticulibacter mediterranei</name>
    <dbReference type="NCBI Taxonomy" id="2778369"/>
    <lineage>
        <taxon>Bacteria</taxon>
        <taxon>Bacillati</taxon>
        <taxon>Chloroflexota</taxon>
        <taxon>Ktedonobacteria</taxon>
        <taxon>Ktedonobacterales</taxon>
        <taxon>Reticulibacteraceae</taxon>
        <taxon>Reticulibacter</taxon>
    </lineage>
</organism>
<dbReference type="Proteomes" id="UP000597444">
    <property type="component" value="Unassembled WGS sequence"/>
</dbReference>
<gene>
    <name evidence="2" type="ORF">KSF_085680</name>
</gene>
<comment type="caution">
    <text evidence="2">The sequence shown here is derived from an EMBL/GenBank/DDBJ whole genome shotgun (WGS) entry which is preliminary data.</text>
</comment>
<dbReference type="Gene3D" id="3.90.550.10">
    <property type="entry name" value="Spore Coat Polysaccharide Biosynthesis Protein SpsA, Chain A"/>
    <property type="match status" value="1"/>
</dbReference>
<accession>A0A8J3IXA4</accession>
<dbReference type="PANTHER" id="PTHR48090">
    <property type="entry name" value="UNDECAPRENYL-PHOSPHATE 4-DEOXY-4-FORMAMIDO-L-ARABINOSE TRANSFERASE-RELATED"/>
    <property type="match status" value="1"/>
</dbReference>
<dbReference type="InterPro" id="IPR050256">
    <property type="entry name" value="Glycosyltransferase_2"/>
</dbReference>
<name>A0A8J3IXA4_9CHLR</name>
<dbReference type="EMBL" id="BNJK01000002">
    <property type="protein sequence ID" value="GHO98520.1"/>
    <property type="molecule type" value="Genomic_DNA"/>
</dbReference>
<dbReference type="GO" id="GO:0016757">
    <property type="term" value="F:glycosyltransferase activity"/>
    <property type="evidence" value="ECO:0007669"/>
    <property type="project" value="UniProtKB-KW"/>
</dbReference>
<reference evidence="2" key="1">
    <citation type="submission" date="2020-10" db="EMBL/GenBank/DDBJ databases">
        <title>Taxonomic study of unclassified bacteria belonging to the class Ktedonobacteria.</title>
        <authorList>
            <person name="Yabe S."/>
            <person name="Wang C.M."/>
            <person name="Zheng Y."/>
            <person name="Sakai Y."/>
            <person name="Cavaletti L."/>
            <person name="Monciardini P."/>
            <person name="Donadio S."/>
        </authorList>
    </citation>
    <scope>NUCLEOTIDE SEQUENCE</scope>
    <source>
        <strain evidence="2">ID150040</strain>
    </source>
</reference>
<dbReference type="InterPro" id="IPR029044">
    <property type="entry name" value="Nucleotide-diphossugar_trans"/>
</dbReference>
<dbReference type="Pfam" id="PF00535">
    <property type="entry name" value="Glycos_transf_2"/>
    <property type="match status" value="1"/>
</dbReference>
<evidence type="ECO:0000313" key="3">
    <source>
        <dbReference type="Proteomes" id="UP000597444"/>
    </source>
</evidence>
<dbReference type="RefSeq" id="WP_220209249.1">
    <property type="nucleotide sequence ID" value="NZ_BNJK01000002.1"/>
</dbReference>
<protein>
    <submittedName>
        <fullName evidence="2">Mannosyltransferase</fullName>
    </submittedName>
</protein>
<keyword evidence="2" id="KW-0328">Glycosyltransferase</keyword>
<evidence type="ECO:0000259" key="1">
    <source>
        <dbReference type="Pfam" id="PF00535"/>
    </source>
</evidence>